<feature type="chain" id="PRO_5012323586" evidence="2">
    <location>
        <begin position="22"/>
        <end position="422"/>
    </location>
</feature>
<dbReference type="Proteomes" id="UP000190774">
    <property type="component" value="Unassembled WGS sequence"/>
</dbReference>
<dbReference type="InterPro" id="IPR003423">
    <property type="entry name" value="OMP_efflux"/>
</dbReference>
<sequence>MFRFTLIFAAVFSLSLTQASALNITLRDIANRVRNNHPALKAARLTIDEARGRRLGAGRLSNPTFGYEFQNQSNVSPQSNVFSIDQAFPITRRLSLEKKLTTQLIGAAELEIRDAERKLIAEAQQQVVQLLTLAQQRELRQRQTDLASNLAQFAEGRAKAGEVSPLDAKQVDLDAQRLRVEARLLEAQSVSLLGQLKPMLGLRAEDSLTVSGNLPDMSVPGASSWAQRPDYQLAQTKIQAARTDQDLARAKRFEDISAGIFAGREMQDVTPSQRERTGFIGFRISIPLPLWNRNQGEIAEKAASAERARLESEALAVQINGEAGTARREMETNASIVRETREKLLPLANEQMEAMQKAYESGQADLLAVLRARDQRLQLEAAVLDAARDFHLARIRYEAATGKYAPAPVSVPTVTRSAKSPQ</sequence>
<dbReference type="Pfam" id="PF02321">
    <property type="entry name" value="OEP"/>
    <property type="match status" value="1"/>
</dbReference>
<evidence type="ECO:0000256" key="1">
    <source>
        <dbReference type="ARBA" id="ARBA00007613"/>
    </source>
</evidence>
<dbReference type="SUPFAM" id="SSF56954">
    <property type="entry name" value="Outer membrane efflux proteins (OEP)"/>
    <property type="match status" value="1"/>
</dbReference>
<protein>
    <submittedName>
        <fullName evidence="3">Outer membrane protein, cobalt-zinc-cadmium efflux system</fullName>
    </submittedName>
</protein>
<evidence type="ECO:0000256" key="2">
    <source>
        <dbReference type="SAM" id="SignalP"/>
    </source>
</evidence>
<keyword evidence="4" id="KW-1185">Reference proteome</keyword>
<dbReference type="PANTHER" id="PTHR30203">
    <property type="entry name" value="OUTER MEMBRANE CATION EFFLUX PROTEIN"/>
    <property type="match status" value="1"/>
</dbReference>
<dbReference type="Gene3D" id="1.20.1600.10">
    <property type="entry name" value="Outer membrane efflux proteins (OEP)"/>
    <property type="match status" value="1"/>
</dbReference>
<dbReference type="RefSeq" id="WP_078814658.1">
    <property type="nucleotide sequence ID" value="NZ_FUYE01000012.1"/>
</dbReference>
<name>A0A1T4YJ56_9BACT</name>
<dbReference type="OrthoDB" id="190425at2"/>
<reference evidence="4" key="1">
    <citation type="submission" date="2017-02" db="EMBL/GenBank/DDBJ databases">
        <authorList>
            <person name="Varghese N."/>
            <person name="Submissions S."/>
        </authorList>
    </citation>
    <scope>NUCLEOTIDE SEQUENCE [LARGE SCALE GENOMIC DNA]</scope>
    <source>
        <strain evidence="4">ATCC 700200</strain>
    </source>
</reference>
<accession>A0A1T4YJ56</accession>
<dbReference type="EMBL" id="FUYE01000012">
    <property type="protein sequence ID" value="SKB01812.1"/>
    <property type="molecule type" value="Genomic_DNA"/>
</dbReference>
<gene>
    <name evidence="3" type="ORF">SAMN02745166_03467</name>
</gene>
<dbReference type="AlphaFoldDB" id="A0A1T4YJ56"/>
<organism evidence="3 4">
    <name type="scientific">Prosthecobacter debontii</name>
    <dbReference type="NCBI Taxonomy" id="48467"/>
    <lineage>
        <taxon>Bacteria</taxon>
        <taxon>Pseudomonadati</taxon>
        <taxon>Verrucomicrobiota</taxon>
        <taxon>Verrucomicrobiia</taxon>
        <taxon>Verrucomicrobiales</taxon>
        <taxon>Verrucomicrobiaceae</taxon>
        <taxon>Prosthecobacter</taxon>
    </lineage>
</organism>
<evidence type="ECO:0000313" key="3">
    <source>
        <dbReference type="EMBL" id="SKB01812.1"/>
    </source>
</evidence>
<dbReference type="InterPro" id="IPR010131">
    <property type="entry name" value="MdtP/NodT-like"/>
</dbReference>
<comment type="similarity">
    <text evidence="1">Belongs to the outer membrane factor (OMF) (TC 1.B.17) family.</text>
</comment>
<dbReference type="GO" id="GO:0015562">
    <property type="term" value="F:efflux transmembrane transporter activity"/>
    <property type="evidence" value="ECO:0007669"/>
    <property type="project" value="InterPro"/>
</dbReference>
<proteinExistence type="inferred from homology"/>
<keyword evidence="2" id="KW-0732">Signal</keyword>
<feature type="signal peptide" evidence="2">
    <location>
        <begin position="1"/>
        <end position="21"/>
    </location>
</feature>
<evidence type="ECO:0000313" key="4">
    <source>
        <dbReference type="Proteomes" id="UP000190774"/>
    </source>
</evidence>
<dbReference type="STRING" id="48467.SAMN02745166_03467"/>
<dbReference type="PANTHER" id="PTHR30203:SF24">
    <property type="entry name" value="BLR4935 PROTEIN"/>
    <property type="match status" value="1"/>
</dbReference>